<protein>
    <submittedName>
        <fullName evidence="1">Uncharacterized protein</fullName>
    </submittedName>
</protein>
<name>A0A9D3X2C4_9SAUR</name>
<accession>A0A9D3X2C4</accession>
<reference evidence="1" key="1">
    <citation type="submission" date="2021-09" db="EMBL/GenBank/DDBJ databases">
        <title>The genome of Mauremys mutica provides insights into the evolution of semi-aquatic lifestyle.</title>
        <authorList>
            <person name="Gong S."/>
            <person name="Gao Y."/>
        </authorList>
    </citation>
    <scope>NUCLEOTIDE SEQUENCE</scope>
    <source>
        <strain evidence="1">MM-2020</strain>
        <tissue evidence="1">Muscle</tissue>
    </source>
</reference>
<gene>
    <name evidence="1" type="ORF">KIL84_007033</name>
</gene>
<dbReference type="Proteomes" id="UP000827986">
    <property type="component" value="Unassembled WGS sequence"/>
</dbReference>
<evidence type="ECO:0000313" key="2">
    <source>
        <dbReference type="Proteomes" id="UP000827986"/>
    </source>
</evidence>
<dbReference type="EMBL" id="JAHDVG010000483">
    <property type="protein sequence ID" value="KAH1171415.1"/>
    <property type="molecule type" value="Genomic_DNA"/>
</dbReference>
<proteinExistence type="predicted"/>
<comment type="caution">
    <text evidence="1">The sequence shown here is derived from an EMBL/GenBank/DDBJ whole genome shotgun (WGS) entry which is preliminary data.</text>
</comment>
<keyword evidence="2" id="KW-1185">Reference proteome</keyword>
<sequence>MASLNVRYYPDWGVWNNIYGVVYDKHQPLRLKPQLYSTHCNAVWCRSMGDKKDDRFNAYRCFEMRHLCATRGVAWRERFQHGSIRMEVQVRDAADKIWEM</sequence>
<dbReference type="AlphaFoldDB" id="A0A9D3X2C4"/>
<organism evidence="1 2">
    <name type="scientific">Mauremys mutica</name>
    <name type="common">yellowpond turtle</name>
    <dbReference type="NCBI Taxonomy" id="74926"/>
    <lineage>
        <taxon>Eukaryota</taxon>
        <taxon>Metazoa</taxon>
        <taxon>Chordata</taxon>
        <taxon>Craniata</taxon>
        <taxon>Vertebrata</taxon>
        <taxon>Euteleostomi</taxon>
        <taxon>Archelosauria</taxon>
        <taxon>Testudinata</taxon>
        <taxon>Testudines</taxon>
        <taxon>Cryptodira</taxon>
        <taxon>Durocryptodira</taxon>
        <taxon>Testudinoidea</taxon>
        <taxon>Geoemydidae</taxon>
        <taxon>Geoemydinae</taxon>
        <taxon>Mauremys</taxon>
    </lineage>
</organism>
<evidence type="ECO:0000313" key="1">
    <source>
        <dbReference type="EMBL" id="KAH1171415.1"/>
    </source>
</evidence>